<evidence type="ECO:0000313" key="3">
    <source>
        <dbReference type="EMBL" id="CAA7399442.1"/>
    </source>
</evidence>
<evidence type="ECO:0000313" key="4">
    <source>
        <dbReference type="Proteomes" id="UP000663760"/>
    </source>
</evidence>
<dbReference type="OrthoDB" id="1736387at2759"/>
<proteinExistence type="predicted"/>
<name>A0A7I8KPN9_SPIIN</name>
<gene>
    <name evidence="2" type="ORF">SI7747_07009400</name>
    <name evidence="3" type="ORF">SI8410_07010112</name>
</gene>
<dbReference type="EMBL" id="LR743594">
    <property type="protein sequence ID" value="CAA2623472.1"/>
    <property type="molecule type" value="Genomic_DNA"/>
</dbReference>
<protein>
    <recommendedName>
        <fullName evidence="1">DUF4219 domain-containing protein</fullName>
    </recommendedName>
</protein>
<reference evidence="3" key="1">
    <citation type="submission" date="2020-02" db="EMBL/GenBank/DDBJ databases">
        <authorList>
            <person name="Scholz U."/>
            <person name="Mascher M."/>
            <person name="Fiebig A."/>
        </authorList>
    </citation>
    <scope>NUCLEOTIDE SEQUENCE</scope>
</reference>
<evidence type="ECO:0000313" key="2">
    <source>
        <dbReference type="EMBL" id="CAA2623472.1"/>
    </source>
</evidence>
<dbReference type="AlphaFoldDB" id="A0A7I8KPN9"/>
<dbReference type="EMBL" id="LR746270">
    <property type="protein sequence ID" value="CAA7399442.1"/>
    <property type="molecule type" value="Genomic_DNA"/>
</dbReference>
<sequence length="80" mass="9347">MVSLAPSLKLSKANYRIWAMDMEIYLDSHDLWQAIVKENVPKKKDRLALLAIFSAILEEMMTMLDAKKKFFGREILAWTE</sequence>
<dbReference type="Pfam" id="PF13961">
    <property type="entry name" value="DUF4219"/>
    <property type="match status" value="1"/>
</dbReference>
<feature type="domain" description="DUF4219" evidence="1">
    <location>
        <begin position="10"/>
        <end position="35"/>
    </location>
</feature>
<evidence type="ECO:0000259" key="1">
    <source>
        <dbReference type="Pfam" id="PF13961"/>
    </source>
</evidence>
<keyword evidence="4" id="KW-1185">Reference proteome</keyword>
<accession>A0A7I8KPN9</accession>
<organism evidence="3 4">
    <name type="scientific">Spirodela intermedia</name>
    <name type="common">Intermediate duckweed</name>
    <dbReference type="NCBI Taxonomy" id="51605"/>
    <lineage>
        <taxon>Eukaryota</taxon>
        <taxon>Viridiplantae</taxon>
        <taxon>Streptophyta</taxon>
        <taxon>Embryophyta</taxon>
        <taxon>Tracheophyta</taxon>
        <taxon>Spermatophyta</taxon>
        <taxon>Magnoliopsida</taxon>
        <taxon>Liliopsida</taxon>
        <taxon>Araceae</taxon>
        <taxon>Lemnoideae</taxon>
        <taxon>Spirodela</taxon>
    </lineage>
</organism>
<dbReference type="Proteomes" id="UP000663760">
    <property type="component" value="Chromosome 7"/>
</dbReference>
<dbReference type="InterPro" id="IPR025314">
    <property type="entry name" value="DUF4219"/>
</dbReference>